<dbReference type="OrthoDB" id="9773982at2"/>
<evidence type="ECO:0000313" key="5">
    <source>
        <dbReference type="EMBL" id="KEF39711.1"/>
    </source>
</evidence>
<keyword evidence="4" id="KW-0347">Helicase</keyword>
<evidence type="ECO:0000313" key="4">
    <source>
        <dbReference type="EMBL" id="KEF35942.1"/>
    </source>
</evidence>
<dbReference type="RefSeq" id="WP_035193375.1">
    <property type="nucleotide sequence ID" value="NZ_JJRY01000002.1"/>
</dbReference>
<dbReference type="AlphaFoldDB" id="A0A072NFD5"/>
<dbReference type="GO" id="GO:0006260">
    <property type="term" value="P:DNA replication"/>
    <property type="evidence" value="ECO:0007669"/>
    <property type="project" value="UniProtKB-KW"/>
</dbReference>
<dbReference type="InterPro" id="IPR036185">
    <property type="entry name" value="DNA_heli_DnaB-like_N_sf"/>
</dbReference>
<dbReference type="Pfam" id="PF00772">
    <property type="entry name" value="DnaB"/>
    <property type="match status" value="1"/>
</dbReference>
<dbReference type="EMBL" id="JJRY01000002">
    <property type="protein sequence ID" value="KEF39711.1"/>
    <property type="molecule type" value="Genomic_DNA"/>
</dbReference>
<dbReference type="SUPFAM" id="SSF48024">
    <property type="entry name" value="N-terminal domain of DnaB helicase"/>
    <property type="match status" value="1"/>
</dbReference>
<keyword evidence="1" id="KW-0235">DNA replication</keyword>
<dbReference type="InterPro" id="IPR007693">
    <property type="entry name" value="DNA_helicase_DnaB-like_N"/>
</dbReference>
<keyword evidence="4" id="KW-0378">Hydrolase</keyword>
<keyword evidence="2" id="KW-0238">DNA-binding</keyword>
<dbReference type="GO" id="GO:0005524">
    <property type="term" value="F:ATP binding"/>
    <property type="evidence" value="ECO:0007669"/>
    <property type="project" value="InterPro"/>
</dbReference>
<evidence type="ECO:0000313" key="6">
    <source>
        <dbReference type="Proteomes" id="UP000027936"/>
    </source>
</evidence>
<reference evidence="4 6" key="1">
    <citation type="submission" date="2014-04" db="EMBL/GenBank/DDBJ databases">
        <title>Draft genome sequence of Bacillus azotoformans MEV2011, a (co-) denitrifying strain unable to grow in the presence of oxygen.</title>
        <authorList>
            <person name="Nielsen M."/>
            <person name="Schreiber L."/>
            <person name="Finster K."/>
            <person name="Schramm A."/>
        </authorList>
    </citation>
    <scope>NUCLEOTIDE SEQUENCE [LARGE SCALE GENOMIC DNA]</scope>
    <source>
        <strain evidence="4 6">MEV2011</strain>
    </source>
</reference>
<dbReference type="InterPro" id="IPR016136">
    <property type="entry name" value="DNA_helicase_N/primase_C"/>
</dbReference>
<protein>
    <submittedName>
        <fullName evidence="4">Replicative DNA helicase</fullName>
    </submittedName>
</protein>
<accession>A0A072NFD5</accession>
<dbReference type="PATRIC" id="fig|1348973.3.peg.4744"/>
<gene>
    <name evidence="5" type="ORF">M670_00732</name>
    <name evidence="4" type="ORF">M670_04874</name>
</gene>
<dbReference type="Gene3D" id="1.10.860.10">
    <property type="entry name" value="DNAb Helicase, Chain A"/>
    <property type="match status" value="1"/>
</dbReference>
<organism evidence="4 6">
    <name type="scientific">Schinkia azotoformans MEV2011</name>
    <dbReference type="NCBI Taxonomy" id="1348973"/>
    <lineage>
        <taxon>Bacteria</taxon>
        <taxon>Bacillati</taxon>
        <taxon>Bacillota</taxon>
        <taxon>Bacilli</taxon>
        <taxon>Bacillales</taxon>
        <taxon>Bacillaceae</taxon>
        <taxon>Calidifontibacillus/Schinkia group</taxon>
        <taxon>Schinkia</taxon>
    </lineage>
</organism>
<keyword evidence="4" id="KW-0067">ATP-binding</keyword>
<feature type="domain" description="DNA helicase DnaB-like N-terminal" evidence="3">
    <location>
        <begin position="4"/>
        <end position="78"/>
    </location>
</feature>
<dbReference type="EMBL" id="JJRY01000041">
    <property type="protein sequence ID" value="KEF35942.1"/>
    <property type="molecule type" value="Genomic_DNA"/>
</dbReference>
<dbReference type="GO" id="GO:0003677">
    <property type="term" value="F:DNA binding"/>
    <property type="evidence" value="ECO:0007669"/>
    <property type="project" value="UniProtKB-KW"/>
</dbReference>
<keyword evidence="4" id="KW-0547">Nucleotide-binding</keyword>
<comment type="caution">
    <text evidence="4">The sequence shown here is derived from an EMBL/GenBank/DDBJ whole genome shotgun (WGS) entry which is preliminary data.</text>
</comment>
<evidence type="ECO:0000256" key="2">
    <source>
        <dbReference type="ARBA" id="ARBA00023125"/>
    </source>
</evidence>
<dbReference type="Proteomes" id="UP000027936">
    <property type="component" value="Unassembled WGS sequence"/>
</dbReference>
<evidence type="ECO:0000256" key="1">
    <source>
        <dbReference type="ARBA" id="ARBA00022705"/>
    </source>
</evidence>
<evidence type="ECO:0000259" key="3">
    <source>
        <dbReference type="Pfam" id="PF00772"/>
    </source>
</evidence>
<dbReference type="GO" id="GO:0003678">
    <property type="term" value="F:DNA helicase activity"/>
    <property type="evidence" value="ECO:0007669"/>
    <property type="project" value="InterPro"/>
</dbReference>
<proteinExistence type="predicted"/>
<name>A0A072NFD5_SCHAZ</name>
<sequence length="131" mass="15100">MNLAEKSFLGSLIKADYLLKDTVIQPEQLESTRHQKLMRRMVELKRAGKNIDLISLTTLPDLESFGGMSYLAELLSYADLEKFDGTEKLILELWKEREKRNILTRAAMNDWEIVKVIAELDKTNQSKNEAV</sequence>